<evidence type="ECO:0000313" key="1">
    <source>
        <dbReference type="EMBL" id="KAJ8118554.1"/>
    </source>
</evidence>
<evidence type="ECO:0000313" key="2">
    <source>
        <dbReference type="Proteomes" id="UP001153331"/>
    </source>
</evidence>
<protein>
    <submittedName>
        <fullName evidence="1">Uncharacterized protein</fullName>
    </submittedName>
</protein>
<dbReference type="Proteomes" id="UP001153331">
    <property type="component" value="Unassembled WGS sequence"/>
</dbReference>
<organism evidence="1 2">
    <name type="scientific">Boeremia exigua</name>
    <dbReference type="NCBI Taxonomy" id="749465"/>
    <lineage>
        <taxon>Eukaryota</taxon>
        <taxon>Fungi</taxon>
        <taxon>Dikarya</taxon>
        <taxon>Ascomycota</taxon>
        <taxon>Pezizomycotina</taxon>
        <taxon>Dothideomycetes</taxon>
        <taxon>Pleosporomycetidae</taxon>
        <taxon>Pleosporales</taxon>
        <taxon>Pleosporineae</taxon>
        <taxon>Didymellaceae</taxon>
        <taxon>Boeremia</taxon>
    </lineage>
</organism>
<accession>A0ACC2IU15</accession>
<proteinExistence type="predicted"/>
<reference evidence="1" key="1">
    <citation type="submission" date="2022-11" db="EMBL/GenBank/DDBJ databases">
        <title>Genome Sequence of Boeremia exigua.</title>
        <authorList>
            <person name="Buettner E."/>
        </authorList>
    </citation>
    <scope>NUCLEOTIDE SEQUENCE</scope>
    <source>
        <strain evidence="1">CU02</strain>
    </source>
</reference>
<dbReference type="EMBL" id="JAPHNI010000016">
    <property type="protein sequence ID" value="KAJ8118554.1"/>
    <property type="molecule type" value="Genomic_DNA"/>
</dbReference>
<comment type="caution">
    <text evidence="1">The sequence shown here is derived from an EMBL/GenBank/DDBJ whole genome shotgun (WGS) entry which is preliminary data.</text>
</comment>
<sequence>MVTRSNDSPTSLISNFEHLVSSSLVPSSELGSDDSIHPPIIILDVAGRTFKVSVDILIASSGFFQRQLSARFNWTPQRDGTYFLDADPELFEHLLRFMRRPSIFPLFWAKDRGFDYNLYQRLQAEAGYFKVFTLYQWIMDKRYLDAITIHTHLPQVCELDDISHDTMAANISEERFYTPKVHKTYVCPRGIVVHYGKRDACGRACRDAQGDDDTDYDEEDYIEVVSVRSEIVFDEKVCQVG</sequence>
<keyword evidence="2" id="KW-1185">Reference proteome</keyword>
<gene>
    <name evidence="1" type="ORF">OPT61_g488</name>
</gene>
<name>A0ACC2IU15_9PLEO</name>